<proteinExistence type="predicted"/>
<feature type="signal peptide" evidence="4">
    <location>
        <begin position="1"/>
        <end position="22"/>
    </location>
</feature>
<dbReference type="SUPFAM" id="SSF50242">
    <property type="entry name" value="TIMP-like"/>
    <property type="match status" value="2"/>
</dbReference>
<dbReference type="Pfam" id="PF00965">
    <property type="entry name" value="TIMP"/>
    <property type="match status" value="1"/>
</dbReference>
<name>A0A7M7P317_STRPU</name>
<keyword evidence="4" id="KW-0732">Signal</keyword>
<feature type="region of interest" description="Disordered" evidence="3">
    <location>
        <begin position="135"/>
        <end position="195"/>
    </location>
</feature>
<keyword evidence="2" id="KW-0964">Secreted</keyword>
<feature type="compositionally biased region" description="Low complexity" evidence="3">
    <location>
        <begin position="135"/>
        <end position="189"/>
    </location>
</feature>
<protein>
    <recommendedName>
        <fullName evidence="5">Netrin module non-TIMP type domain-containing protein</fullName>
    </recommendedName>
</protein>
<dbReference type="RefSeq" id="XP_030844466.1">
    <property type="nucleotide sequence ID" value="XM_030988606.1"/>
</dbReference>
<evidence type="ECO:0000313" key="7">
    <source>
        <dbReference type="Proteomes" id="UP000007110"/>
    </source>
</evidence>
<organism evidence="6 7">
    <name type="scientific">Strongylocentrotus purpuratus</name>
    <name type="common">Purple sea urchin</name>
    <dbReference type="NCBI Taxonomy" id="7668"/>
    <lineage>
        <taxon>Eukaryota</taxon>
        <taxon>Metazoa</taxon>
        <taxon>Echinodermata</taxon>
        <taxon>Eleutherozoa</taxon>
        <taxon>Echinozoa</taxon>
        <taxon>Echinoidea</taxon>
        <taxon>Euechinoidea</taxon>
        <taxon>Echinacea</taxon>
        <taxon>Camarodonta</taxon>
        <taxon>Echinidea</taxon>
        <taxon>Strongylocentrotidae</taxon>
        <taxon>Strongylocentrotus</taxon>
    </lineage>
</organism>
<evidence type="ECO:0000256" key="1">
    <source>
        <dbReference type="ARBA" id="ARBA00004613"/>
    </source>
</evidence>
<evidence type="ECO:0000256" key="4">
    <source>
        <dbReference type="SAM" id="SignalP"/>
    </source>
</evidence>
<dbReference type="KEGG" id="spu:115925174"/>
<dbReference type="PANTHER" id="PTHR11844:SF25">
    <property type="entry name" value="NTR DOMAIN-CONTAINING PROTEIN"/>
    <property type="match status" value="1"/>
</dbReference>
<dbReference type="GO" id="GO:0008191">
    <property type="term" value="F:metalloendopeptidase inhibitor activity"/>
    <property type="evidence" value="ECO:0000318"/>
    <property type="project" value="GO_Central"/>
</dbReference>
<dbReference type="EnsemblMetazoa" id="XM_030988606">
    <property type="protein sequence ID" value="XP_030844466"/>
    <property type="gene ID" value="LOC115925174"/>
</dbReference>
<evidence type="ECO:0000313" key="6">
    <source>
        <dbReference type="EnsemblMetazoa" id="XP_030844466"/>
    </source>
</evidence>
<feature type="chain" id="PRO_5029470696" description="Netrin module non-TIMP type domain-containing protein" evidence="4">
    <location>
        <begin position="23"/>
        <end position="338"/>
    </location>
</feature>
<comment type="subcellular location">
    <subcellularLocation>
        <location evidence="1">Secreted</location>
    </subcellularLocation>
</comment>
<dbReference type="GO" id="GO:0051045">
    <property type="term" value="P:negative regulation of membrane protein ectodomain proteolysis"/>
    <property type="evidence" value="ECO:0000318"/>
    <property type="project" value="GO_Central"/>
</dbReference>
<dbReference type="InterPro" id="IPR008993">
    <property type="entry name" value="TIMP-like_OB-fold"/>
</dbReference>
<evidence type="ECO:0000256" key="2">
    <source>
        <dbReference type="ARBA" id="ARBA00022525"/>
    </source>
</evidence>
<feature type="domain" description="Netrin module non-TIMP type" evidence="5">
    <location>
        <begin position="210"/>
        <end position="284"/>
    </location>
</feature>
<dbReference type="Pfam" id="PF01759">
    <property type="entry name" value="NTR"/>
    <property type="match status" value="1"/>
</dbReference>
<dbReference type="InterPro" id="IPR001820">
    <property type="entry name" value="TIMP"/>
</dbReference>
<dbReference type="InterPro" id="IPR018933">
    <property type="entry name" value="Netrin_module_non-TIMP"/>
</dbReference>
<dbReference type="GeneID" id="115925174"/>
<keyword evidence="7" id="KW-1185">Reference proteome</keyword>
<dbReference type="AlphaFoldDB" id="A0A7M7P317"/>
<dbReference type="PANTHER" id="PTHR11844">
    <property type="entry name" value="METALLOPROTEASE INHIBITOR"/>
    <property type="match status" value="1"/>
</dbReference>
<reference evidence="6" key="2">
    <citation type="submission" date="2021-01" db="UniProtKB">
        <authorList>
            <consortium name="EnsemblMetazoa"/>
        </authorList>
    </citation>
    <scope>IDENTIFICATION</scope>
</reference>
<dbReference type="Proteomes" id="UP000007110">
    <property type="component" value="Unassembled WGS sequence"/>
</dbReference>
<sequence length="338" mass="35892">MATSPIASVLIFLAFTLHGTSACSCVEPPTFCSSEFGVKGTLVKIEGNQTLFEDLVYSVRVLEVYHDSSEVIQVSTTINITTPGDSCGIFFLSEGVTYLISGVIYSGSYTVMHCLSVVVPYSALSNVGIPCSESPTTTTPHVTTIPSSSTTTKPHVTTILSSPTTTPEPTTTTTTPTSNPSSHTMTPTSLTSATNTMAPTSRCVCDEEPTFCSSTFAIKGTVVNILGNRSLNEDLQYNVRVQEVYHNEILTIRVNRILDIQTPGNSCGIGFLEMGSSYLISGGSMSSFSIDLCTSVVLEVNDVGDASVDIDLPCSASVSTFTSYGIIVSVLLSVVFHW</sequence>
<evidence type="ECO:0000256" key="3">
    <source>
        <dbReference type="SAM" id="MobiDB-lite"/>
    </source>
</evidence>
<accession>A0A7M7P317</accession>
<dbReference type="Gene3D" id="2.40.50.120">
    <property type="match status" value="2"/>
</dbReference>
<reference evidence="7" key="1">
    <citation type="submission" date="2015-02" db="EMBL/GenBank/DDBJ databases">
        <title>Genome sequencing for Strongylocentrotus purpuratus.</title>
        <authorList>
            <person name="Murali S."/>
            <person name="Liu Y."/>
            <person name="Vee V."/>
            <person name="English A."/>
            <person name="Wang M."/>
            <person name="Skinner E."/>
            <person name="Han Y."/>
            <person name="Muzny D.M."/>
            <person name="Worley K.C."/>
            <person name="Gibbs R.A."/>
        </authorList>
    </citation>
    <scope>NUCLEOTIDE SEQUENCE</scope>
</reference>
<dbReference type="GO" id="GO:0031012">
    <property type="term" value="C:extracellular matrix"/>
    <property type="evidence" value="ECO:0000318"/>
    <property type="project" value="GO_Central"/>
</dbReference>
<dbReference type="InParanoid" id="A0A7M7P317"/>
<evidence type="ECO:0000259" key="5">
    <source>
        <dbReference type="Pfam" id="PF01759"/>
    </source>
</evidence>
<dbReference type="GO" id="GO:0005615">
    <property type="term" value="C:extracellular space"/>
    <property type="evidence" value="ECO:0000318"/>
    <property type="project" value="GO_Central"/>
</dbReference>